<protein>
    <submittedName>
        <fullName evidence="1">Uncharacterized protein</fullName>
    </submittedName>
</protein>
<evidence type="ECO:0000313" key="2">
    <source>
        <dbReference type="Proteomes" id="UP000325440"/>
    </source>
</evidence>
<sequence>MSSTWMRLDFTVTPSPRTAAAATRSLDNDSASPGLRFNCSRTLGNVRLSHEPDVHVESISVHARPEFPHNGRVRLPSPRFDHYDHCLSRGGEPSHLPIICAYISTHYPQEPFSKELAIVDDFDDGAGRRSNERRRLEAKFDKWRELATKLDEELGGKMYEM</sequence>
<gene>
    <name evidence="1" type="ORF">CINCED_3A017103</name>
</gene>
<dbReference type="AlphaFoldDB" id="A0A5E4NF66"/>
<organism evidence="1 2">
    <name type="scientific">Cinara cedri</name>
    <dbReference type="NCBI Taxonomy" id="506608"/>
    <lineage>
        <taxon>Eukaryota</taxon>
        <taxon>Metazoa</taxon>
        <taxon>Ecdysozoa</taxon>
        <taxon>Arthropoda</taxon>
        <taxon>Hexapoda</taxon>
        <taxon>Insecta</taxon>
        <taxon>Pterygota</taxon>
        <taxon>Neoptera</taxon>
        <taxon>Paraneoptera</taxon>
        <taxon>Hemiptera</taxon>
        <taxon>Sternorrhyncha</taxon>
        <taxon>Aphidomorpha</taxon>
        <taxon>Aphidoidea</taxon>
        <taxon>Aphididae</taxon>
        <taxon>Lachninae</taxon>
        <taxon>Cinara</taxon>
    </lineage>
</organism>
<accession>A0A5E4NF66</accession>
<name>A0A5E4NF66_9HEMI</name>
<evidence type="ECO:0000313" key="1">
    <source>
        <dbReference type="EMBL" id="VVC43551.1"/>
    </source>
</evidence>
<dbReference type="Proteomes" id="UP000325440">
    <property type="component" value="Unassembled WGS sequence"/>
</dbReference>
<dbReference type="EMBL" id="CABPRJ010002370">
    <property type="protein sequence ID" value="VVC43551.1"/>
    <property type="molecule type" value="Genomic_DNA"/>
</dbReference>
<proteinExistence type="predicted"/>
<keyword evidence="2" id="KW-1185">Reference proteome</keyword>
<reference evidence="1 2" key="1">
    <citation type="submission" date="2019-08" db="EMBL/GenBank/DDBJ databases">
        <authorList>
            <person name="Alioto T."/>
            <person name="Alioto T."/>
            <person name="Gomez Garrido J."/>
        </authorList>
    </citation>
    <scope>NUCLEOTIDE SEQUENCE [LARGE SCALE GENOMIC DNA]</scope>
</reference>